<name>A0A7H8NAP4_9ACTN</name>
<evidence type="ECO:0000256" key="1">
    <source>
        <dbReference type="ARBA" id="ARBA00022691"/>
    </source>
</evidence>
<feature type="domain" description="TsaA-like" evidence="3">
    <location>
        <begin position="7"/>
        <end position="139"/>
    </location>
</feature>
<dbReference type="PANTHER" id="PTHR12818">
    <property type="entry name" value="TRNA (ADENINE(37)-N6)-METHYLTRANSFERASE"/>
    <property type="match status" value="1"/>
</dbReference>
<dbReference type="InterPro" id="IPR036414">
    <property type="entry name" value="YaeB_N_sf"/>
</dbReference>
<evidence type="ECO:0000259" key="3">
    <source>
        <dbReference type="PROSITE" id="PS51668"/>
    </source>
</evidence>
<gene>
    <name evidence="4" type="ORF">HUT08_20815</name>
</gene>
<keyword evidence="4" id="KW-0808">Transferase</keyword>
<organism evidence="4 5">
    <name type="scientific">Streptomyces buecherae</name>
    <dbReference type="NCBI Taxonomy" id="2763006"/>
    <lineage>
        <taxon>Bacteria</taxon>
        <taxon>Bacillati</taxon>
        <taxon>Actinomycetota</taxon>
        <taxon>Actinomycetes</taxon>
        <taxon>Kitasatosporales</taxon>
        <taxon>Streptomycetaceae</taxon>
        <taxon>Streptomyces</taxon>
    </lineage>
</organism>
<comment type="similarity">
    <text evidence="2">Belongs to the tRNA methyltransferase O family.</text>
</comment>
<sequence>MPHPLTVTPVATVVGGHQEPSDDYQGGAESVIRLHDGYPLETLQGLGEFSHLTVVWHFHRASPDDVALHARSPRGNARWPATGTFVHRNHRRPNQLATSYPRLLRVEGRDLHVTDLDAVDGTPVIDLAPYFPQMGPRGPVSVPPWVAEMLPDYWRDADQR</sequence>
<dbReference type="GO" id="GO:0008168">
    <property type="term" value="F:methyltransferase activity"/>
    <property type="evidence" value="ECO:0007669"/>
    <property type="project" value="UniProtKB-KW"/>
</dbReference>
<keyword evidence="1" id="KW-0949">S-adenosyl-L-methionine</keyword>
<dbReference type="Proteomes" id="UP000509303">
    <property type="component" value="Chromosome"/>
</dbReference>
<dbReference type="InterPro" id="IPR023370">
    <property type="entry name" value="TrmO-like_N"/>
</dbReference>
<keyword evidence="4" id="KW-0489">Methyltransferase</keyword>
<dbReference type="SUPFAM" id="SSF118196">
    <property type="entry name" value="YaeB-like"/>
    <property type="match status" value="1"/>
</dbReference>
<dbReference type="PROSITE" id="PS51668">
    <property type="entry name" value="TSAA_2"/>
    <property type="match status" value="1"/>
</dbReference>
<evidence type="ECO:0000313" key="4">
    <source>
        <dbReference type="EMBL" id="QKW51557.1"/>
    </source>
</evidence>
<dbReference type="RefSeq" id="WP_176163276.1">
    <property type="nucleotide sequence ID" value="NZ_CP054929.1"/>
</dbReference>
<keyword evidence="5" id="KW-1185">Reference proteome</keyword>
<evidence type="ECO:0000313" key="5">
    <source>
        <dbReference type="Proteomes" id="UP000509303"/>
    </source>
</evidence>
<dbReference type="Pfam" id="PF01980">
    <property type="entry name" value="TrmO_N"/>
    <property type="match status" value="1"/>
</dbReference>
<dbReference type="InterPro" id="IPR040372">
    <property type="entry name" value="YaeB-like"/>
</dbReference>
<dbReference type="GO" id="GO:0032259">
    <property type="term" value="P:methylation"/>
    <property type="evidence" value="ECO:0007669"/>
    <property type="project" value="UniProtKB-KW"/>
</dbReference>
<evidence type="ECO:0000256" key="2">
    <source>
        <dbReference type="ARBA" id="ARBA00033753"/>
    </source>
</evidence>
<dbReference type="CDD" id="cd09281">
    <property type="entry name" value="UPF0066"/>
    <property type="match status" value="1"/>
</dbReference>
<protein>
    <submittedName>
        <fullName evidence="4">SAM-dependent methyltransferase</fullName>
    </submittedName>
</protein>
<dbReference type="InterPro" id="IPR036413">
    <property type="entry name" value="YaeB-like_sf"/>
</dbReference>
<proteinExistence type="inferred from homology"/>
<reference evidence="4 5" key="1">
    <citation type="submission" date="2020-06" db="EMBL/GenBank/DDBJ databases">
        <title>Genome mining for natural products.</title>
        <authorList>
            <person name="Zhang B."/>
            <person name="Shi J."/>
            <person name="Ge H."/>
        </authorList>
    </citation>
    <scope>NUCLEOTIDE SEQUENCE [LARGE SCALE GENOMIC DNA]</scope>
    <source>
        <strain evidence="4 5">NA00687</strain>
    </source>
</reference>
<dbReference type="AlphaFoldDB" id="A0A7H8NAP4"/>
<dbReference type="PANTHER" id="PTHR12818:SF0">
    <property type="entry name" value="TRNA (ADENINE(37)-N6)-METHYLTRANSFERASE"/>
    <property type="match status" value="1"/>
</dbReference>
<dbReference type="EMBL" id="CP054929">
    <property type="protein sequence ID" value="QKW51557.1"/>
    <property type="molecule type" value="Genomic_DNA"/>
</dbReference>
<dbReference type="Gene3D" id="2.40.30.70">
    <property type="entry name" value="YaeB-like"/>
    <property type="match status" value="1"/>
</dbReference>
<accession>A0A7H8NAP4</accession>